<dbReference type="EMBL" id="JAZDQU010000001">
    <property type="protein sequence ID" value="MEE1884354.1"/>
    <property type="molecule type" value="Genomic_DNA"/>
</dbReference>
<accession>A0ABU7GZA8</accession>
<protein>
    <submittedName>
        <fullName evidence="2">DUF4407 domain-containing protein</fullName>
    </submittedName>
</protein>
<evidence type="ECO:0000313" key="3">
    <source>
        <dbReference type="Proteomes" id="UP001337681"/>
    </source>
</evidence>
<dbReference type="Proteomes" id="UP001337681">
    <property type="component" value="Unassembled WGS sequence"/>
</dbReference>
<keyword evidence="1" id="KW-0472">Membrane</keyword>
<feature type="transmembrane region" description="Helical" evidence="1">
    <location>
        <begin position="29"/>
        <end position="54"/>
    </location>
</feature>
<feature type="transmembrane region" description="Helical" evidence="1">
    <location>
        <begin position="286"/>
        <end position="304"/>
    </location>
</feature>
<feature type="transmembrane region" description="Helical" evidence="1">
    <location>
        <begin position="60"/>
        <end position="79"/>
    </location>
</feature>
<dbReference type="InterPro" id="IPR025519">
    <property type="entry name" value="DUF4407"/>
</dbReference>
<comment type="caution">
    <text evidence="2">The sequence shown here is derived from an EMBL/GenBank/DDBJ whole genome shotgun (WGS) entry which is preliminary data.</text>
</comment>
<keyword evidence="1" id="KW-0812">Transmembrane</keyword>
<evidence type="ECO:0000313" key="2">
    <source>
        <dbReference type="EMBL" id="MEE1884354.1"/>
    </source>
</evidence>
<organism evidence="2 3">
    <name type="scientific">Pedobacter flavus</name>
    <dbReference type="NCBI Taxonomy" id="3113906"/>
    <lineage>
        <taxon>Bacteria</taxon>
        <taxon>Pseudomonadati</taxon>
        <taxon>Bacteroidota</taxon>
        <taxon>Sphingobacteriia</taxon>
        <taxon>Sphingobacteriales</taxon>
        <taxon>Sphingobacteriaceae</taxon>
        <taxon>Pedobacter</taxon>
    </lineage>
</organism>
<proteinExistence type="predicted"/>
<sequence>MNALNNFFWYCAGVHRETLANQPTEQIKYLGIGATIFFTGLFAALSGGYAMYFVFKGDDLAIFFSIFFGLIWGLAIFNMDRYIVSSIDKNGSTTKQFLQATPRILLAIMIGIVISRPLELKIFDKEIKDRLALSYLNAQRAKIDTLNAAFDNKYKIENNNLQYIKTQRDSLAAKIKSDEQKLNFEIFGNKTNETSGVQGYGPYAKRKEQEIAQLKVQLDTLNAQINRGDSFFADRKNFDGLMSEKILTSKQLDSLANVAGFADRNWALNQLKYGIDGKEDSSTSNAILFIGFLFIFFECLPVFVKLMSKKGPYDHSILNQETLAVYSSDKDLDAGISVIDNTHDFRIQEDIKVKNHKIRKKTEQEIVD</sequence>
<evidence type="ECO:0000256" key="1">
    <source>
        <dbReference type="SAM" id="Phobius"/>
    </source>
</evidence>
<dbReference type="Pfam" id="PF14362">
    <property type="entry name" value="DUF4407"/>
    <property type="match status" value="1"/>
</dbReference>
<name>A0ABU7GZA8_9SPHI</name>
<dbReference type="RefSeq" id="WP_330145271.1">
    <property type="nucleotide sequence ID" value="NZ_JAZDQU010000001.1"/>
</dbReference>
<keyword evidence="1" id="KW-1133">Transmembrane helix</keyword>
<reference evidence="2 3" key="1">
    <citation type="submission" date="2024-01" db="EMBL/GenBank/DDBJ databases">
        <title>Pedobacter sp. nov., isolated from oil-contaminated soil.</title>
        <authorList>
            <person name="Le N.T.T."/>
        </authorList>
    </citation>
    <scope>NUCLEOTIDE SEQUENCE [LARGE SCALE GENOMIC DNA]</scope>
    <source>
        <strain evidence="2 3">VNH31</strain>
    </source>
</reference>
<keyword evidence="3" id="KW-1185">Reference proteome</keyword>
<feature type="transmembrane region" description="Helical" evidence="1">
    <location>
        <begin position="100"/>
        <end position="118"/>
    </location>
</feature>
<gene>
    <name evidence="2" type="ORF">VRU49_02865</name>
</gene>